<dbReference type="SUPFAM" id="SSF53850">
    <property type="entry name" value="Periplasmic binding protein-like II"/>
    <property type="match status" value="1"/>
</dbReference>
<sequence length="88" mass="10276">MIYTGLVRYDKNRNLVPDLASSYEISEDKKEYTFKLRKGVFWHDGEKFTADDVVFTFDTIQDSLVGSPLRVSFENVKVEKIDEESVKF</sequence>
<dbReference type="PANTHER" id="PTHR30290:SF9">
    <property type="entry name" value="OLIGOPEPTIDE-BINDING PROTEIN APPA"/>
    <property type="match status" value="1"/>
</dbReference>
<dbReference type="Proteomes" id="UP000231453">
    <property type="component" value="Unassembled WGS sequence"/>
</dbReference>
<evidence type="ECO:0000256" key="3">
    <source>
        <dbReference type="ARBA" id="ARBA00022729"/>
    </source>
</evidence>
<evidence type="ECO:0000256" key="2">
    <source>
        <dbReference type="ARBA" id="ARBA00022448"/>
    </source>
</evidence>
<keyword evidence="2" id="KW-0813">Transport</keyword>
<accession>A0A2M7VAN3</accession>
<protein>
    <submittedName>
        <fullName evidence="5">Peptide ABC transporter substrate-binding protein</fullName>
    </submittedName>
</protein>
<dbReference type="GO" id="GO:1904680">
    <property type="term" value="F:peptide transmembrane transporter activity"/>
    <property type="evidence" value="ECO:0007669"/>
    <property type="project" value="TreeGrafter"/>
</dbReference>
<organism evidence="5 6">
    <name type="scientific">Candidatus Magasanikbacteria bacterium CG_4_10_14_0_2_um_filter_33_14</name>
    <dbReference type="NCBI Taxonomy" id="1974636"/>
    <lineage>
        <taxon>Bacteria</taxon>
        <taxon>Candidatus Magasanikiibacteriota</taxon>
    </lineage>
</organism>
<gene>
    <name evidence="5" type="ORF">COX80_02760</name>
</gene>
<reference evidence="6" key="1">
    <citation type="submission" date="2017-09" db="EMBL/GenBank/DDBJ databases">
        <title>Depth-based differentiation of microbial function through sediment-hosted aquifers and enrichment of novel symbionts in the deep terrestrial subsurface.</title>
        <authorList>
            <person name="Probst A.J."/>
            <person name="Ladd B."/>
            <person name="Jarett J.K."/>
            <person name="Geller-Mcgrath D.E."/>
            <person name="Sieber C.M.K."/>
            <person name="Emerson J.B."/>
            <person name="Anantharaman K."/>
            <person name="Thomas B.C."/>
            <person name="Malmstrom R."/>
            <person name="Stieglmeier M."/>
            <person name="Klingl A."/>
            <person name="Woyke T."/>
            <person name="Ryan C.M."/>
            <person name="Banfield J.F."/>
        </authorList>
    </citation>
    <scope>NUCLEOTIDE SEQUENCE [LARGE SCALE GENOMIC DNA]</scope>
</reference>
<comment type="caution">
    <text evidence="5">The sequence shown here is derived from an EMBL/GenBank/DDBJ whole genome shotgun (WGS) entry which is preliminary data.</text>
</comment>
<name>A0A2M7VAN3_9BACT</name>
<dbReference type="EMBL" id="PFPL01000040">
    <property type="protein sequence ID" value="PIZ95970.1"/>
    <property type="molecule type" value="Genomic_DNA"/>
</dbReference>
<feature type="domain" description="Solute-binding protein family 5" evidence="4">
    <location>
        <begin position="15"/>
        <end position="88"/>
    </location>
</feature>
<proteinExistence type="inferred from homology"/>
<dbReference type="AlphaFoldDB" id="A0A2M7VAN3"/>
<dbReference type="Gene3D" id="3.90.76.10">
    <property type="entry name" value="Dipeptide-binding Protein, Domain 1"/>
    <property type="match status" value="1"/>
</dbReference>
<dbReference type="GO" id="GO:0015833">
    <property type="term" value="P:peptide transport"/>
    <property type="evidence" value="ECO:0007669"/>
    <property type="project" value="TreeGrafter"/>
</dbReference>
<evidence type="ECO:0000313" key="5">
    <source>
        <dbReference type="EMBL" id="PIZ95970.1"/>
    </source>
</evidence>
<dbReference type="InterPro" id="IPR039424">
    <property type="entry name" value="SBP_5"/>
</dbReference>
<evidence type="ECO:0000256" key="1">
    <source>
        <dbReference type="ARBA" id="ARBA00005695"/>
    </source>
</evidence>
<dbReference type="Pfam" id="PF00496">
    <property type="entry name" value="SBP_bac_5"/>
    <property type="match status" value="1"/>
</dbReference>
<evidence type="ECO:0000259" key="4">
    <source>
        <dbReference type="Pfam" id="PF00496"/>
    </source>
</evidence>
<comment type="similarity">
    <text evidence="1">Belongs to the bacterial solute-binding protein 5 family.</text>
</comment>
<dbReference type="InterPro" id="IPR000914">
    <property type="entry name" value="SBP_5_dom"/>
</dbReference>
<dbReference type="PANTHER" id="PTHR30290">
    <property type="entry name" value="PERIPLASMIC BINDING COMPONENT OF ABC TRANSPORTER"/>
    <property type="match status" value="1"/>
</dbReference>
<keyword evidence="3" id="KW-0732">Signal</keyword>
<feature type="non-terminal residue" evidence="5">
    <location>
        <position position="88"/>
    </location>
</feature>
<evidence type="ECO:0000313" key="6">
    <source>
        <dbReference type="Proteomes" id="UP000231453"/>
    </source>
</evidence>